<evidence type="ECO:0000313" key="2">
    <source>
        <dbReference type="Proteomes" id="UP000276133"/>
    </source>
</evidence>
<reference evidence="1 2" key="1">
    <citation type="journal article" date="2018" name="Sci. Rep.">
        <title>Genomic signatures of local adaptation to the degree of environmental predictability in rotifers.</title>
        <authorList>
            <person name="Franch-Gras L."/>
            <person name="Hahn C."/>
            <person name="Garcia-Roger E.M."/>
            <person name="Carmona M.J."/>
            <person name="Serra M."/>
            <person name="Gomez A."/>
        </authorList>
    </citation>
    <scope>NUCLEOTIDE SEQUENCE [LARGE SCALE GENOMIC DNA]</scope>
    <source>
        <strain evidence="1">HYR1</strain>
    </source>
</reference>
<gene>
    <name evidence="1" type="ORF">BpHYR1_017250</name>
</gene>
<organism evidence="1 2">
    <name type="scientific">Brachionus plicatilis</name>
    <name type="common">Marine rotifer</name>
    <name type="synonym">Brachionus muelleri</name>
    <dbReference type="NCBI Taxonomy" id="10195"/>
    <lineage>
        <taxon>Eukaryota</taxon>
        <taxon>Metazoa</taxon>
        <taxon>Spiralia</taxon>
        <taxon>Gnathifera</taxon>
        <taxon>Rotifera</taxon>
        <taxon>Eurotatoria</taxon>
        <taxon>Monogononta</taxon>
        <taxon>Pseudotrocha</taxon>
        <taxon>Ploima</taxon>
        <taxon>Brachionidae</taxon>
        <taxon>Brachionus</taxon>
    </lineage>
</organism>
<dbReference type="AlphaFoldDB" id="A0A3M7SPN4"/>
<dbReference type="EMBL" id="REGN01001004">
    <property type="protein sequence ID" value="RNA37699.1"/>
    <property type="molecule type" value="Genomic_DNA"/>
</dbReference>
<comment type="caution">
    <text evidence="1">The sequence shown here is derived from an EMBL/GenBank/DDBJ whole genome shotgun (WGS) entry which is preliminary data.</text>
</comment>
<dbReference type="Proteomes" id="UP000276133">
    <property type="component" value="Unassembled WGS sequence"/>
</dbReference>
<proteinExistence type="predicted"/>
<keyword evidence="2" id="KW-1185">Reference proteome</keyword>
<sequence>MSIRRENSEQPNCFRTWRMLCALTGNWPNIWNLFYLSIIKYLKANKCFAKSGREQLKYDNSALRYLPIE</sequence>
<accession>A0A3M7SPN4</accession>
<protein>
    <submittedName>
        <fullName evidence="1">Uncharacterized protein</fullName>
    </submittedName>
</protein>
<name>A0A3M7SPN4_BRAPC</name>
<evidence type="ECO:0000313" key="1">
    <source>
        <dbReference type="EMBL" id="RNA37699.1"/>
    </source>
</evidence>